<dbReference type="AlphaFoldDB" id="A0A518GH11"/>
<sequence>MRCLKDRVRLLISWHPFPRDAKLKRWLARQRVLQIPTPVLLLTPIFTEKAPW</sequence>
<reference evidence="1 2" key="1">
    <citation type="submission" date="2019-02" db="EMBL/GenBank/DDBJ databases">
        <title>Deep-cultivation of Planctomycetes and their phenomic and genomic characterization uncovers novel biology.</title>
        <authorList>
            <person name="Wiegand S."/>
            <person name="Jogler M."/>
            <person name="Boedeker C."/>
            <person name="Pinto D."/>
            <person name="Vollmers J."/>
            <person name="Rivas-Marin E."/>
            <person name="Kohn T."/>
            <person name="Peeters S.H."/>
            <person name="Heuer A."/>
            <person name="Rast P."/>
            <person name="Oberbeckmann S."/>
            <person name="Bunk B."/>
            <person name="Jeske O."/>
            <person name="Meyerdierks A."/>
            <person name="Storesund J.E."/>
            <person name="Kallscheuer N."/>
            <person name="Luecker S."/>
            <person name="Lage O.M."/>
            <person name="Pohl T."/>
            <person name="Merkel B.J."/>
            <person name="Hornburger P."/>
            <person name="Mueller R.-W."/>
            <person name="Bruemmer F."/>
            <person name="Labrenz M."/>
            <person name="Spormann A.M."/>
            <person name="Op den Camp H."/>
            <person name="Overmann J."/>
            <person name="Amann R."/>
            <person name="Jetten M.S.M."/>
            <person name="Mascher T."/>
            <person name="Medema M.H."/>
            <person name="Devos D.P."/>
            <person name="Kaster A.-K."/>
            <person name="Ovreas L."/>
            <person name="Rohde M."/>
            <person name="Galperin M.Y."/>
            <person name="Jogler C."/>
        </authorList>
    </citation>
    <scope>NUCLEOTIDE SEQUENCE [LARGE SCALE GENOMIC DNA]</scope>
    <source>
        <strain evidence="1 2">Q31a</strain>
    </source>
</reference>
<evidence type="ECO:0000313" key="1">
    <source>
        <dbReference type="EMBL" id="QDV27879.1"/>
    </source>
</evidence>
<accession>A0A518GH11</accession>
<dbReference type="Proteomes" id="UP000318017">
    <property type="component" value="Chromosome"/>
</dbReference>
<organism evidence="1 2">
    <name type="scientific">Aureliella helgolandensis</name>
    <dbReference type="NCBI Taxonomy" id="2527968"/>
    <lineage>
        <taxon>Bacteria</taxon>
        <taxon>Pseudomonadati</taxon>
        <taxon>Planctomycetota</taxon>
        <taxon>Planctomycetia</taxon>
        <taxon>Pirellulales</taxon>
        <taxon>Pirellulaceae</taxon>
        <taxon>Aureliella</taxon>
    </lineage>
</organism>
<dbReference type="EMBL" id="CP036298">
    <property type="protein sequence ID" value="QDV27879.1"/>
    <property type="molecule type" value="Genomic_DNA"/>
</dbReference>
<gene>
    <name evidence="1" type="ORF">Q31a_62720</name>
</gene>
<keyword evidence="2" id="KW-1185">Reference proteome</keyword>
<proteinExistence type="predicted"/>
<protein>
    <submittedName>
        <fullName evidence="1">Uncharacterized protein</fullName>
    </submittedName>
</protein>
<dbReference type="KEGG" id="ahel:Q31a_62720"/>
<name>A0A518GH11_9BACT</name>
<evidence type="ECO:0000313" key="2">
    <source>
        <dbReference type="Proteomes" id="UP000318017"/>
    </source>
</evidence>